<organism evidence="11 12">
    <name type="scientific">Parabacteroides goldsteinii CL02T12C30</name>
    <dbReference type="NCBI Taxonomy" id="999418"/>
    <lineage>
        <taxon>Bacteria</taxon>
        <taxon>Pseudomonadati</taxon>
        <taxon>Bacteroidota</taxon>
        <taxon>Bacteroidia</taxon>
        <taxon>Bacteroidales</taxon>
        <taxon>Tannerellaceae</taxon>
        <taxon>Parabacteroides</taxon>
    </lineage>
</organism>
<evidence type="ECO:0000256" key="2">
    <source>
        <dbReference type="ARBA" id="ARBA00022448"/>
    </source>
</evidence>
<accession>K6A1A8</accession>
<dbReference type="PATRIC" id="fig|999418.3.peg.1441"/>
<evidence type="ECO:0000256" key="8">
    <source>
        <dbReference type="PROSITE-ProRule" id="PRU01360"/>
    </source>
</evidence>
<proteinExistence type="inferred from homology"/>
<dbReference type="InterPro" id="IPR036942">
    <property type="entry name" value="Beta-barrel_TonB_sf"/>
</dbReference>
<dbReference type="SUPFAM" id="SSF49464">
    <property type="entry name" value="Carboxypeptidase regulatory domain-like"/>
    <property type="match status" value="1"/>
</dbReference>
<dbReference type="PANTHER" id="PTHR30069:SF29">
    <property type="entry name" value="HEMOGLOBIN AND HEMOGLOBIN-HAPTOGLOBIN-BINDING PROTEIN 1-RELATED"/>
    <property type="match status" value="1"/>
</dbReference>
<dbReference type="Pfam" id="PF07715">
    <property type="entry name" value="Plug"/>
    <property type="match status" value="1"/>
</dbReference>
<name>K6A1A8_9BACT</name>
<keyword evidence="4 8" id="KW-0812">Transmembrane</keyword>
<keyword evidence="3 8" id="KW-1134">Transmembrane beta strand</keyword>
<evidence type="ECO:0000256" key="5">
    <source>
        <dbReference type="ARBA" id="ARBA00022729"/>
    </source>
</evidence>
<dbReference type="InterPro" id="IPR039426">
    <property type="entry name" value="TonB-dep_rcpt-like"/>
</dbReference>
<dbReference type="RefSeq" id="WP_007652628.1">
    <property type="nucleotide sequence ID" value="NZ_JH976472.1"/>
</dbReference>
<comment type="caution">
    <text evidence="11">The sequence shown here is derived from an EMBL/GenBank/DDBJ whole genome shotgun (WGS) entry which is preliminary data.</text>
</comment>
<dbReference type="GO" id="GO:0015344">
    <property type="term" value="F:siderophore uptake transmembrane transporter activity"/>
    <property type="evidence" value="ECO:0007669"/>
    <property type="project" value="TreeGrafter"/>
</dbReference>
<keyword evidence="7 8" id="KW-0998">Cell outer membrane</keyword>
<dbReference type="InterPro" id="IPR023996">
    <property type="entry name" value="TonB-dep_OMP_SusC/RagA"/>
</dbReference>
<evidence type="ECO:0000256" key="6">
    <source>
        <dbReference type="ARBA" id="ARBA00023136"/>
    </source>
</evidence>
<gene>
    <name evidence="11" type="ORF">HMPREF1076_01416</name>
</gene>
<dbReference type="Gene3D" id="2.40.170.20">
    <property type="entry name" value="TonB-dependent receptor, beta-barrel domain"/>
    <property type="match status" value="1"/>
</dbReference>
<dbReference type="Gene3D" id="2.60.40.1120">
    <property type="entry name" value="Carboxypeptidase-like, regulatory domain"/>
    <property type="match status" value="1"/>
</dbReference>
<dbReference type="InterPro" id="IPR023997">
    <property type="entry name" value="TonB-dep_OMP_SusC/RagA_CS"/>
</dbReference>
<feature type="signal peptide" evidence="9">
    <location>
        <begin position="1"/>
        <end position="20"/>
    </location>
</feature>
<dbReference type="SUPFAM" id="SSF56935">
    <property type="entry name" value="Porins"/>
    <property type="match status" value="1"/>
</dbReference>
<evidence type="ECO:0000313" key="11">
    <source>
        <dbReference type="EMBL" id="EKN17506.1"/>
    </source>
</evidence>
<dbReference type="HOGENOM" id="CLU_004317_0_1_10"/>
<protein>
    <submittedName>
        <fullName evidence="11">SusC/RagA family TonB-linked outer membrane protein</fullName>
    </submittedName>
</protein>
<feature type="domain" description="TonB-dependent receptor plug" evidence="10">
    <location>
        <begin position="113"/>
        <end position="220"/>
    </location>
</feature>
<dbReference type="InterPro" id="IPR037066">
    <property type="entry name" value="Plug_dom_sf"/>
</dbReference>
<dbReference type="Gene3D" id="2.170.130.10">
    <property type="entry name" value="TonB-dependent receptor, plug domain"/>
    <property type="match status" value="1"/>
</dbReference>
<evidence type="ECO:0000256" key="9">
    <source>
        <dbReference type="SAM" id="SignalP"/>
    </source>
</evidence>
<feature type="chain" id="PRO_5003888753" evidence="9">
    <location>
        <begin position="21"/>
        <end position="1046"/>
    </location>
</feature>
<evidence type="ECO:0000256" key="4">
    <source>
        <dbReference type="ARBA" id="ARBA00022692"/>
    </source>
</evidence>
<evidence type="ECO:0000256" key="7">
    <source>
        <dbReference type="ARBA" id="ARBA00023237"/>
    </source>
</evidence>
<evidence type="ECO:0000256" key="1">
    <source>
        <dbReference type="ARBA" id="ARBA00004571"/>
    </source>
</evidence>
<dbReference type="NCBIfam" id="TIGR04057">
    <property type="entry name" value="SusC_RagA_signa"/>
    <property type="match status" value="1"/>
</dbReference>
<keyword evidence="6 8" id="KW-0472">Membrane</keyword>
<evidence type="ECO:0000313" key="12">
    <source>
        <dbReference type="Proteomes" id="UP000006330"/>
    </source>
</evidence>
<dbReference type="Pfam" id="PF13715">
    <property type="entry name" value="CarbopepD_reg_2"/>
    <property type="match status" value="1"/>
</dbReference>
<dbReference type="FunFam" id="2.170.130.10:FF:000008">
    <property type="entry name" value="SusC/RagA family TonB-linked outer membrane protein"/>
    <property type="match status" value="1"/>
</dbReference>
<sequence length="1046" mass="115337">MKKLTYLLFCLILGIGMATAQTTKVTGTVISADDNEPIIGASIVVKGTMVGTVTDFDGAFSLDVPSSAKTLVVSYVGMKTQEIEVKSNLRILMQTDNQSLDEVVVVAYGTAKKESFTGSAEIIKNEKIEKRTVANVSKALDGLVAGVQTTSGSGQPGSGSSVVIRGFGSIKASQNPLYVVDGIPYDGNINAINPNDIESMTVLKDASAGALYGSRGANGVVMITTKKGKDGALLVNLKANWGIASRAIPRYETMDERGYLETIFQSYKNDQIASNGLSPEAASVAALTAMGSGAKAIFGTNQMYNPFNFPIAELIDPVTGKVRSDATLRYHEDWMDEATANNPLRQEYVLNMSGSQNKTKYMFSLGYLNEDGLLKTTNFQRYTGRINVDTEYKNWLTAGLSTNFAHTKSNTSQTSTSASSNIFYSAQLMAPIFPVHQLDENGQIMYGADGAPMFDYGSTRPAGANANFNSIATLFDDKYGTNDDNVSGRTYISLGDLKDGPLQGLKLTANFGFDYVNRNNFTYYNPYFGNAASVKGMLAKSNYRYFSYTFNQLLTYDRKFNDKHHIDFLAGHEYYDYEVSSLNATKSGFPFGGIYELAGATTITDASSLKDSYTIESYLFRANYDYMDKYYLSASFRTDGSSRFNKDYRWGKFWSVGANWRMNNEAFLSDVDWLNNLSVKASYGVQGNDNVGTLYAWQSFYDLGWPNASMSGALVSSLENTNLKWEQNGNLNVGVEAKVFDRFSASIEWYNRKTTDMLLDYPMASSLGFDSYLKNIGSMRNTGWDITLNGRLVNTNDFTWDLTLMGSTIKNKVLHLADKPEIISGNYIIKEGETINSFYTAKSAGVDPATGSQLYWVWDTDENGNPGEPYISSNINKATASKQIMGSRIPNLYGSFTNDFKYKGFDLSIMCTYSIGGKVLDSVYNTFMYGNYVGQAKHKNLERAWKQPGDITDVPKIEIGKAYPITDADLINASYLAIKNITLGYSLPTRLTKGMFMKEIRFTATADNLVLFSHLKGMDPQYNFSGGTTFVYTPSRTISFGVDVKF</sequence>
<dbReference type="AlphaFoldDB" id="K6A1A8"/>
<keyword evidence="2 8" id="KW-0813">Transport</keyword>
<dbReference type="GO" id="GO:0009279">
    <property type="term" value="C:cell outer membrane"/>
    <property type="evidence" value="ECO:0007669"/>
    <property type="project" value="UniProtKB-SubCell"/>
</dbReference>
<dbReference type="InterPro" id="IPR012910">
    <property type="entry name" value="Plug_dom"/>
</dbReference>
<dbReference type="NCBIfam" id="TIGR04056">
    <property type="entry name" value="OMP_RagA_SusC"/>
    <property type="match status" value="1"/>
</dbReference>
<dbReference type="InterPro" id="IPR008969">
    <property type="entry name" value="CarboxyPept-like_regulatory"/>
</dbReference>
<dbReference type="PROSITE" id="PS52016">
    <property type="entry name" value="TONB_DEPENDENT_REC_3"/>
    <property type="match status" value="1"/>
</dbReference>
<comment type="similarity">
    <text evidence="8">Belongs to the TonB-dependent receptor family.</text>
</comment>
<dbReference type="PANTHER" id="PTHR30069">
    <property type="entry name" value="TONB-DEPENDENT OUTER MEMBRANE RECEPTOR"/>
    <property type="match status" value="1"/>
</dbReference>
<dbReference type="Proteomes" id="UP000006330">
    <property type="component" value="Unassembled WGS sequence"/>
</dbReference>
<dbReference type="EMBL" id="AGZO01000013">
    <property type="protein sequence ID" value="EKN17506.1"/>
    <property type="molecule type" value="Genomic_DNA"/>
</dbReference>
<evidence type="ECO:0000256" key="3">
    <source>
        <dbReference type="ARBA" id="ARBA00022452"/>
    </source>
</evidence>
<dbReference type="GO" id="GO:0044718">
    <property type="term" value="P:siderophore transmembrane transport"/>
    <property type="evidence" value="ECO:0007669"/>
    <property type="project" value="TreeGrafter"/>
</dbReference>
<dbReference type="FunFam" id="2.60.40.1120:FF:000003">
    <property type="entry name" value="Outer membrane protein Omp121"/>
    <property type="match status" value="1"/>
</dbReference>
<reference evidence="11 12" key="1">
    <citation type="submission" date="2012-02" db="EMBL/GenBank/DDBJ databases">
        <title>The Genome Sequence of Parabacteroides goldsteinii CL02T12C30.</title>
        <authorList>
            <consortium name="The Broad Institute Genome Sequencing Platform"/>
            <person name="Earl A."/>
            <person name="Ward D."/>
            <person name="Feldgarden M."/>
            <person name="Gevers D."/>
            <person name="Zitomersky N.L."/>
            <person name="Coyne M.J."/>
            <person name="Comstock L.E."/>
            <person name="Young S.K."/>
            <person name="Zeng Q."/>
            <person name="Gargeya S."/>
            <person name="Fitzgerald M."/>
            <person name="Haas B."/>
            <person name="Abouelleil A."/>
            <person name="Alvarado L."/>
            <person name="Arachchi H.M."/>
            <person name="Berlin A."/>
            <person name="Chapman S.B."/>
            <person name="Gearin G."/>
            <person name="Goldberg J."/>
            <person name="Griggs A."/>
            <person name="Gujja S."/>
            <person name="Hansen M."/>
            <person name="Heiman D."/>
            <person name="Howarth C."/>
            <person name="Larimer J."/>
            <person name="Lui A."/>
            <person name="MacDonald P.J.P."/>
            <person name="McCowen C."/>
            <person name="Montmayeur A."/>
            <person name="Murphy C."/>
            <person name="Neiman D."/>
            <person name="Pearson M."/>
            <person name="Priest M."/>
            <person name="Roberts A."/>
            <person name="Saif S."/>
            <person name="Shea T."/>
            <person name="Sisk P."/>
            <person name="Stolte C."/>
            <person name="Sykes S."/>
            <person name="Wortman J."/>
            <person name="Nusbaum C."/>
            <person name="Birren B."/>
        </authorList>
    </citation>
    <scope>NUCLEOTIDE SEQUENCE [LARGE SCALE GENOMIC DNA]</scope>
    <source>
        <strain evidence="11 12">CL02T12C30</strain>
    </source>
</reference>
<keyword evidence="5 9" id="KW-0732">Signal</keyword>
<evidence type="ECO:0000259" key="10">
    <source>
        <dbReference type="Pfam" id="PF07715"/>
    </source>
</evidence>
<comment type="subcellular location">
    <subcellularLocation>
        <location evidence="1 8">Cell outer membrane</location>
        <topology evidence="1 8">Multi-pass membrane protein</topology>
    </subcellularLocation>
</comment>